<feature type="transmembrane region" description="Helical" evidence="8">
    <location>
        <begin position="68"/>
        <end position="90"/>
    </location>
</feature>
<comment type="caution">
    <text evidence="9">The sequence shown here is derived from an EMBL/GenBank/DDBJ whole genome shotgun (WGS) entry which is preliminary data.</text>
</comment>
<evidence type="ECO:0000256" key="5">
    <source>
        <dbReference type="ARBA" id="ARBA00022692"/>
    </source>
</evidence>
<evidence type="ECO:0000256" key="6">
    <source>
        <dbReference type="ARBA" id="ARBA00022989"/>
    </source>
</evidence>
<evidence type="ECO:0000256" key="7">
    <source>
        <dbReference type="ARBA" id="ARBA00023136"/>
    </source>
</evidence>
<keyword evidence="4 8" id="KW-1003">Cell membrane</keyword>
<evidence type="ECO:0000256" key="8">
    <source>
        <dbReference type="RuleBase" id="RU365092"/>
    </source>
</evidence>
<dbReference type="EMBL" id="SLUI01000002">
    <property type="protein sequence ID" value="TCL39388.1"/>
    <property type="molecule type" value="Genomic_DNA"/>
</dbReference>
<feature type="transmembrane region" description="Helical" evidence="8">
    <location>
        <begin position="111"/>
        <end position="136"/>
    </location>
</feature>
<evidence type="ECO:0000313" key="10">
    <source>
        <dbReference type="Proteomes" id="UP000295063"/>
    </source>
</evidence>
<keyword evidence="5 8" id="KW-0812">Transmembrane</keyword>
<evidence type="ECO:0000256" key="1">
    <source>
        <dbReference type="ARBA" id="ARBA00004651"/>
    </source>
</evidence>
<dbReference type="RefSeq" id="WP_132075835.1">
    <property type="nucleotide sequence ID" value="NZ_SLUI01000002.1"/>
</dbReference>
<protein>
    <recommendedName>
        <fullName evidence="8">L-lactate permease</fullName>
    </recommendedName>
</protein>
<evidence type="ECO:0000256" key="2">
    <source>
        <dbReference type="ARBA" id="ARBA00010100"/>
    </source>
</evidence>
<feature type="transmembrane region" description="Helical" evidence="8">
    <location>
        <begin position="387"/>
        <end position="413"/>
    </location>
</feature>
<dbReference type="Pfam" id="PF02652">
    <property type="entry name" value="Lactate_perm"/>
    <property type="match status" value="1"/>
</dbReference>
<feature type="transmembrane region" description="Helical" evidence="8">
    <location>
        <begin position="190"/>
        <end position="209"/>
    </location>
</feature>
<keyword evidence="6 8" id="KW-1133">Transmembrane helix</keyword>
<feature type="transmembrane region" description="Helical" evidence="8">
    <location>
        <begin position="215"/>
        <end position="238"/>
    </location>
</feature>
<reference evidence="9 10" key="1">
    <citation type="submission" date="2019-03" db="EMBL/GenBank/DDBJ databases">
        <title>Genomic Encyclopedia of Type Strains, Phase IV (KMG-IV): sequencing the most valuable type-strain genomes for metagenomic binning, comparative biology and taxonomic classification.</title>
        <authorList>
            <person name="Goeker M."/>
        </authorList>
    </citation>
    <scope>NUCLEOTIDE SEQUENCE [LARGE SCALE GENOMIC DNA]</scope>
    <source>
        <strain evidence="9 10">DSM 15969</strain>
    </source>
</reference>
<evidence type="ECO:0000313" key="9">
    <source>
        <dbReference type="EMBL" id="TCL39388.1"/>
    </source>
</evidence>
<name>A0A4R1Q1F0_9FIRM</name>
<feature type="transmembrane region" description="Helical" evidence="8">
    <location>
        <begin position="12"/>
        <end position="30"/>
    </location>
</feature>
<dbReference type="AlphaFoldDB" id="A0A4R1Q1F0"/>
<dbReference type="GO" id="GO:0005886">
    <property type="term" value="C:plasma membrane"/>
    <property type="evidence" value="ECO:0007669"/>
    <property type="project" value="UniProtKB-SubCell"/>
</dbReference>
<gene>
    <name evidence="9" type="ORF">EV210_102304</name>
</gene>
<dbReference type="NCBIfam" id="TIGR00795">
    <property type="entry name" value="lctP"/>
    <property type="match status" value="1"/>
</dbReference>
<keyword evidence="7 8" id="KW-0472">Membrane</keyword>
<dbReference type="GO" id="GO:0015295">
    <property type="term" value="F:solute:proton symporter activity"/>
    <property type="evidence" value="ECO:0007669"/>
    <property type="project" value="TreeGrafter"/>
</dbReference>
<keyword evidence="3 8" id="KW-0813">Transport</keyword>
<proteinExistence type="inferred from homology"/>
<dbReference type="PANTHER" id="PTHR30003:SF0">
    <property type="entry name" value="GLYCOLATE PERMEASE GLCA-RELATED"/>
    <property type="match status" value="1"/>
</dbReference>
<accession>A0A4R1Q1F0</accession>
<dbReference type="InterPro" id="IPR003804">
    <property type="entry name" value="Lactate_perm"/>
</dbReference>
<evidence type="ECO:0000256" key="3">
    <source>
        <dbReference type="ARBA" id="ARBA00022448"/>
    </source>
</evidence>
<comment type="similarity">
    <text evidence="2 8">Belongs to the lactate permease family.</text>
</comment>
<dbReference type="Proteomes" id="UP000295063">
    <property type="component" value="Unassembled WGS sequence"/>
</dbReference>
<sequence length="522" mass="55176">MLPVLTEGTFLSAFIALIPILWLLASLGIYKMPAYKACTIGLILGILIAIFVWRMPYNLVLLAALEGIVLALMPILWVILAAIFLYNISLKTGAMDKIKHLMSNLSGDRRVQVLIIAWGFGGFLEATAGFGTAVAIPASILIALGFDAFFAAILCLIANTIAVAFGGVGLPVTTLAKVTDLSVMQLTFDVALQLSPFVLLVPFLLVFTITKSIRAFYGVWTATITAALSFAITQLAVARFIGPELTAILGSIAAIVSTVVAVKLSPPAEEWRFPDEAAQQDVISSTAQVGTFKEILIAWIPYILLLALVLVTSNLIPSINIPLSKLRSDLLIYPGPGSKAFYIEWFLTPGTLIMISAIIGGLCQGASVRTLVTILGSTLVQLQKTFITVLAIVSMAKVLGYSGMIGAVAVALASATGKTYPVFAPLIGALGTFITGSDTSSNVLFGALQKQTAIKIGSNLTWITAANTSGACAGKLISPQSIAIATSATGLIGREGDILNITFKYLLLFIVGLGLISYWFAY</sequence>
<comment type="subcellular location">
    <subcellularLocation>
        <location evidence="1 8">Cell membrane</location>
        <topology evidence="1 8">Multi-pass membrane protein</topology>
    </subcellularLocation>
</comment>
<organism evidence="9 10">
    <name type="scientific">Anaerospora hongkongensis</name>
    <dbReference type="NCBI Taxonomy" id="244830"/>
    <lineage>
        <taxon>Bacteria</taxon>
        <taxon>Bacillati</taxon>
        <taxon>Bacillota</taxon>
        <taxon>Negativicutes</taxon>
        <taxon>Selenomonadales</taxon>
        <taxon>Sporomusaceae</taxon>
        <taxon>Anaerospora</taxon>
    </lineage>
</organism>
<comment type="function">
    <text evidence="8">Uptake of L-lactate across the membrane. Can also transport D-lactate and glycolate.</text>
</comment>
<feature type="transmembrane region" description="Helical" evidence="8">
    <location>
        <begin position="37"/>
        <end position="56"/>
    </location>
</feature>
<feature type="transmembrane region" description="Helical" evidence="8">
    <location>
        <begin position="148"/>
        <end position="170"/>
    </location>
</feature>
<evidence type="ECO:0000256" key="4">
    <source>
        <dbReference type="ARBA" id="ARBA00022475"/>
    </source>
</evidence>
<dbReference type="OrthoDB" id="9761056at2"/>
<keyword evidence="10" id="KW-1185">Reference proteome</keyword>
<dbReference type="GO" id="GO:0015129">
    <property type="term" value="F:lactate transmembrane transporter activity"/>
    <property type="evidence" value="ECO:0007669"/>
    <property type="project" value="UniProtKB-UniRule"/>
</dbReference>
<feature type="transmembrane region" description="Helical" evidence="8">
    <location>
        <begin position="342"/>
        <end position="367"/>
    </location>
</feature>
<dbReference type="PANTHER" id="PTHR30003">
    <property type="entry name" value="L-LACTATE PERMEASE"/>
    <property type="match status" value="1"/>
</dbReference>
<feature type="transmembrane region" description="Helical" evidence="8">
    <location>
        <begin position="503"/>
        <end position="521"/>
    </location>
</feature>
<feature type="transmembrane region" description="Helical" evidence="8">
    <location>
        <begin position="299"/>
        <end position="321"/>
    </location>
</feature>